<dbReference type="InterPro" id="IPR013103">
    <property type="entry name" value="RVT_2"/>
</dbReference>
<evidence type="ECO:0000313" key="3">
    <source>
        <dbReference type="Proteomes" id="UP000075243"/>
    </source>
</evidence>
<dbReference type="Gramene" id="C.cajan_29056.t">
    <property type="protein sequence ID" value="C.cajan_29056.t.cds1"/>
    <property type="gene ID" value="C.cajan_29056"/>
</dbReference>
<dbReference type="EMBL" id="KQ483468">
    <property type="protein sequence ID" value="KYP49829.1"/>
    <property type="molecule type" value="Genomic_DNA"/>
</dbReference>
<gene>
    <name evidence="2" type="ORF">KK1_028425</name>
</gene>
<organism evidence="2 3">
    <name type="scientific">Cajanus cajan</name>
    <name type="common">Pigeon pea</name>
    <name type="synonym">Cajanus indicus</name>
    <dbReference type="NCBI Taxonomy" id="3821"/>
    <lineage>
        <taxon>Eukaryota</taxon>
        <taxon>Viridiplantae</taxon>
        <taxon>Streptophyta</taxon>
        <taxon>Embryophyta</taxon>
        <taxon>Tracheophyta</taxon>
        <taxon>Spermatophyta</taxon>
        <taxon>Magnoliopsida</taxon>
        <taxon>eudicotyledons</taxon>
        <taxon>Gunneridae</taxon>
        <taxon>Pentapetalae</taxon>
        <taxon>rosids</taxon>
        <taxon>fabids</taxon>
        <taxon>Fabales</taxon>
        <taxon>Fabaceae</taxon>
        <taxon>Papilionoideae</taxon>
        <taxon>50 kb inversion clade</taxon>
        <taxon>NPAAA clade</taxon>
        <taxon>indigoferoid/millettioid clade</taxon>
        <taxon>Phaseoleae</taxon>
        <taxon>Cajanus</taxon>
    </lineage>
</organism>
<proteinExistence type="predicted"/>
<accession>A0A151S4W1</accession>
<name>A0A151S4W1_CAJCA</name>
<evidence type="ECO:0000313" key="2">
    <source>
        <dbReference type="EMBL" id="KYP49829.1"/>
    </source>
</evidence>
<dbReference type="Pfam" id="PF07727">
    <property type="entry name" value="RVT_2"/>
    <property type="match status" value="1"/>
</dbReference>
<dbReference type="Proteomes" id="UP000075243">
    <property type="component" value="Unassembled WGS sequence"/>
</dbReference>
<protein>
    <recommendedName>
        <fullName evidence="1">Reverse transcriptase Ty1/copia-type domain-containing protein</fullName>
    </recommendedName>
</protein>
<dbReference type="AlphaFoldDB" id="A0A151S4W1"/>
<feature type="domain" description="Reverse transcriptase Ty1/copia-type" evidence="1">
    <location>
        <begin position="2"/>
        <end position="76"/>
    </location>
</feature>
<reference evidence="2" key="1">
    <citation type="journal article" date="2012" name="Nat. Biotechnol.">
        <title>Draft genome sequence of pigeonpea (Cajanus cajan), an orphan legume crop of resource-poor farmers.</title>
        <authorList>
            <person name="Varshney R.K."/>
            <person name="Chen W."/>
            <person name="Li Y."/>
            <person name="Bharti A.K."/>
            <person name="Saxena R.K."/>
            <person name="Schlueter J.A."/>
            <person name="Donoghue M.T."/>
            <person name="Azam S."/>
            <person name="Fan G."/>
            <person name="Whaley A.M."/>
            <person name="Farmer A.D."/>
            <person name="Sheridan J."/>
            <person name="Iwata A."/>
            <person name="Tuteja R."/>
            <person name="Penmetsa R.V."/>
            <person name="Wu W."/>
            <person name="Upadhyaya H.D."/>
            <person name="Yang S.P."/>
            <person name="Shah T."/>
            <person name="Saxena K.B."/>
            <person name="Michael T."/>
            <person name="McCombie W.R."/>
            <person name="Yang B."/>
            <person name="Zhang G."/>
            <person name="Yang H."/>
            <person name="Wang J."/>
            <person name="Spillane C."/>
            <person name="Cook D.R."/>
            <person name="May G.D."/>
            <person name="Xu X."/>
            <person name="Jackson S.A."/>
        </authorList>
    </citation>
    <scope>NUCLEOTIDE SEQUENCE [LARGE SCALE GENOMIC DNA]</scope>
</reference>
<sequence>MNKTWSLTPLPIGKSVIGSKWVYKIKYNSDGTLQRYKARLVAKGYNQTEGLDYFNTFAPVAKLTTVRLLLALASTKN</sequence>
<keyword evidence="3" id="KW-1185">Reference proteome</keyword>
<evidence type="ECO:0000259" key="1">
    <source>
        <dbReference type="Pfam" id="PF07727"/>
    </source>
</evidence>